<comment type="caution">
    <text evidence="2">The sequence shown here is derived from an EMBL/GenBank/DDBJ whole genome shotgun (WGS) entry which is preliminary data.</text>
</comment>
<protein>
    <submittedName>
        <fullName evidence="2">Uncharacterized protein</fullName>
    </submittedName>
</protein>
<feature type="region of interest" description="Disordered" evidence="1">
    <location>
        <begin position="31"/>
        <end position="92"/>
    </location>
</feature>
<organism evidence="2 3">
    <name type="scientific">Marmota monax</name>
    <name type="common">Woodchuck</name>
    <dbReference type="NCBI Taxonomy" id="9995"/>
    <lineage>
        <taxon>Eukaryota</taxon>
        <taxon>Metazoa</taxon>
        <taxon>Chordata</taxon>
        <taxon>Craniata</taxon>
        <taxon>Vertebrata</taxon>
        <taxon>Euteleostomi</taxon>
        <taxon>Mammalia</taxon>
        <taxon>Eutheria</taxon>
        <taxon>Euarchontoglires</taxon>
        <taxon>Glires</taxon>
        <taxon>Rodentia</taxon>
        <taxon>Sciuromorpha</taxon>
        <taxon>Sciuridae</taxon>
        <taxon>Xerinae</taxon>
        <taxon>Marmotini</taxon>
        <taxon>Marmota</taxon>
    </lineage>
</organism>
<accession>A0A834QCJ0</accession>
<dbReference type="Proteomes" id="UP000662637">
    <property type="component" value="Unassembled WGS sequence"/>
</dbReference>
<gene>
    <name evidence="2" type="ORF">GHT09_013534</name>
</gene>
<evidence type="ECO:0000313" key="2">
    <source>
        <dbReference type="EMBL" id="KAF7475585.1"/>
    </source>
</evidence>
<dbReference type="AlphaFoldDB" id="A0A834QCJ0"/>
<feature type="compositionally biased region" description="Polar residues" evidence="1">
    <location>
        <begin position="75"/>
        <end position="89"/>
    </location>
</feature>
<sequence length="299" mass="31236">MLADVQTQEAAGSFVLSSLWVCLSSRPEHSLGGPQLQLGRAPDSRGKARNSEEASALTLPRSLSCPLPSKGGGQATSTPQSGTSPSLGTLQDMDRTDRPCIGCWEDGSCSVLGAEAAGHQWALSPRGRSFSLVGLSGPHSNVGSLPACPRQQRPVLPAVPWPPEASTHFSVTSSDRKASPLSPGAAMGPGLALWPPMEVPGSQDLTTGFLLLPTPAGLWGRFLRKGPALCDCHVSHVKATCSGANPCVSLSPEQNVNGCWTAKGVQAFLTRKGFYQNMSLGTEELGHLIGLRPTPGKKE</sequence>
<evidence type="ECO:0000256" key="1">
    <source>
        <dbReference type="SAM" id="MobiDB-lite"/>
    </source>
</evidence>
<feature type="compositionally biased region" description="Basic and acidic residues" evidence="1">
    <location>
        <begin position="42"/>
        <end position="52"/>
    </location>
</feature>
<name>A0A834QCJ0_MARMO</name>
<evidence type="ECO:0000313" key="3">
    <source>
        <dbReference type="Proteomes" id="UP000662637"/>
    </source>
</evidence>
<reference evidence="2" key="1">
    <citation type="submission" date="2020-08" db="EMBL/GenBank/DDBJ databases">
        <authorList>
            <person name="Shumante A."/>
            <person name="Zimin A.V."/>
            <person name="Puiu D."/>
            <person name="Salzberg S.L."/>
        </authorList>
    </citation>
    <scope>NUCLEOTIDE SEQUENCE</scope>
    <source>
        <strain evidence="2">WC2-LM</strain>
        <tissue evidence="2">Liver</tissue>
    </source>
</reference>
<dbReference type="EMBL" id="WJEC01003043">
    <property type="protein sequence ID" value="KAF7475585.1"/>
    <property type="molecule type" value="Genomic_DNA"/>
</dbReference>
<proteinExistence type="predicted"/>